<evidence type="ECO:0008006" key="5">
    <source>
        <dbReference type="Google" id="ProtNLM"/>
    </source>
</evidence>
<evidence type="ECO:0000256" key="2">
    <source>
        <dbReference type="SAM" id="Phobius"/>
    </source>
</evidence>
<reference evidence="3 4" key="1">
    <citation type="submission" date="2024-01" db="EMBL/GenBank/DDBJ databases">
        <title>Complete genome of Cladobotryum mycophilum ATHUM6906.</title>
        <authorList>
            <person name="Christinaki A.C."/>
            <person name="Myridakis A.I."/>
            <person name="Kouvelis V.N."/>
        </authorList>
    </citation>
    <scope>NUCLEOTIDE SEQUENCE [LARGE SCALE GENOMIC DNA]</scope>
    <source>
        <strain evidence="3 4">ATHUM6906</strain>
    </source>
</reference>
<dbReference type="PANTHER" id="PTHR42101">
    <property type="entry name" value="CHROMOSOME 16, WHOLE GENOME SHOTGUN SEQUENCE"/>
    <property type="match status" value="1"/>
</dbReference>
<accession>A0ABR0S6Z2</accession>
<dbReference type="EMBL" id="JAVFKD010000016">
    <property type="protein sequence ID" value="KAK5987937.1"/>
    <property type="molecule type" value="Genomic_DNA"/>
</dbReference>
<keyword evidence="2" id="KW-0472">Membrane</keyword>
<evidence type="ECO:0000313" key="3">
    <source>
        <dbReference type="EMBL" id="KAK5987937.1"/>
    </source>
</evidence>
<feature type="transmembrane region" description="Helical" evidence="2">
    <location>
        <begin position="283"/>
        <end position="303"/>
    </location>
</feature>
<feature type="region of interest" description="Disordered" evidence="1">
    <location>
        <begin position="26"/>
        <end position="54"/>
    </location>
</feature>
<dbReference type="Proteomes" id="UP001338125">
    <property type="component" value="Unassembled WGS sequence"/>
</dbReference>
<feature type="transmembrane region" description="Helical" evidence="2">
    <location>
        <begin position="154"/>
        <end position="175"/>
    </location>
</feature>
<dbReference type="SUPFAM" id="SSF81340">
    <property type="entry name" value="Clc chloride channel"/>
    <property type="match status" value="1"/>
</dbReference>
<dbReference type="PANTHER" id="PTHR42101:SF1">
    <property type="entry name" value="LOW TEMPERATURE REQUIREMENT A"/>
    <property type="match status" value="1"/>
</dbReference>
<gene>
    <name evidence="3" type="ORF">PT974_12073</name>
</gene>
<feature type="transmembrane region" description="Helical" evidence="2">
    <location>
        <begin position="493"/>
        <end position="513"/>
    </location>
</feature>
<keyword evidence="2" id="KW-1133">Transmembrane helix</keyword>
<evidence type="ECO:0000313" key="4">
    <source>
        <dbReference type="Proteomes" id="UP001338125"/>
    </source>
</evidence>
<feature type="transmembrane region" description="Helical" evidence="2">
    <location>
        <begin position="525"/>
        <end position="546"/>
    </location>
</feature>
<evidence type="ECO:0000256" key="1">
    <source>
        <dbReference type="SAM" id="MobiDB-lite"/>
    </source>
</evidence>
<organism evidence="3 4">
    <name type="scientific">Cladobotryum mycophilum</name>
    <dbReference type="NCBI Taxonomy" id="491253"/>
    <lineage>
        <taxon>Eukaryota</taxon>
        <taxon>Fungi</taxon>
        <taxon>Dikarya</taxon>
        <taxon>Ascomycota</taxon>
        <taxon>Pezizomycotina</taxon>
        <taxon>Sordariomycetes</taxon>
        <taxon>Hypocreomycetidae</taxon>
        <taxon>Hypocreales</taxon>
        <taxon>Hypocreaceae</taxon>
        <taxon>Cladobotryum</taxon>
    </lineage>
</organism>
<sequence>MEQHDYTEHHHLREKLTILKSPLVPHKSDHHHPGSSGNSLPNLEDFGERDTPNLQRHDDASTLETFFDLFFAANYTVFTHNQSVTNHSRFKAYVGYFCLLWLTWFVTTLYDVRFVTDSIFERTARAAQLGVLVGFAVVAPSFDPDHQEVPTMRTMSIILCISRAVLAIEYGSILWHCRKYKKARVPLWISVAINVAASAIYLGITFRFHHTRSRVFMTWYFISGAEAVLTLLISNFYDILSFTKTHLMKRMSLLTVLILGDGTISIAENIVEIVEKPGHWNPTIIGIVTAATATVYFVFLIYFDWMKQLWSILHLPFNLALVLFMAGFEQFIIWSKIVETFNHLGSNWILWDIPALMTATTAEVQRNITDVTNEFFTEFHPKSPELIETVREAIKNITHLPNTLWPELAKFEQTDSEAVFGNGTAAESLLEIVTVILSSMSNAVFETFEIEMGAEIKTKGSEGSESTAGVVPNANAQFQIKVQAKTWQRYRLVFAYGYIAAGSALILMTVLTIVSRIHPWKVWPLIRTIIYILLGIGVGLVAILFYHPDQALDFLFSSWVLPTVTFLWFAVLCITHIGHTTPLLFKKKSNMNLHRNLYRSKGFDRGDGPYLQVGEPQGPWNDRGERSLDMEMSRHSNTAAGSIRVVGQQDGYPQSYGSHYSETEPAEWGGHTAPPRDLTTGGDIAAQQRSLLHYGETEYRGAGQHH</sequence>
<feature type="transmembrane region" description="Helical" evidence="2">
    <location>
        <begin position="187"/>
        <end position="206"/>
    </location>
</feature>
<feature type="transmembrane region" description="Helical" evidence="2">
    <location>
        <begin position="93"/>
        <end position="112"/>
    </location>
</feature>
<keyword evidence="2" id="KW-0812">Transmembrane</keyword>
<protein>
    <recommendedName>
        <fullName evidence="5">Low temperature requirement A</fullName>
    </recommendedName>
</protein>
<proteinExistence type="predicted"/>
<keyword evidence="4" id="KW-1185">Reference proteome</keyword>
<feature type="transmembrane region" description="Helical" evidence="2">
    <location>
        <begin position="315"/>
        <end position="334"/>
    </location>
</feature>
<dbReference type="InterPro" id="IPR014743">
    <property type="entry name" value="Cl-channel_core"/>
</dbReference>
<feature type="transmembrane region" description="Helical" evidence="2">
    <location>
        <begin position="218"/>
        <end position="240"/>
    </location>
</feature>
<feature type="region of interest" description="Disordered" evidence="1">
    <location>
        <begin position="653"/>
        <end position="681"/>
    </location>
</feature>
<name>A0ABR0S6Z2_9HYPO</name>
<feature type="transmembrane region" description="Helical" evidence="2">
    <location>
        <begin position="566"/>
        <end position="585"/>
    </location>
</feature>
<comment type="caution">
    <text evidence="3">The sequence shown here is derived from an EMBL/GenBank/DDBJ whole genome shotgun (WGS) entry which is preliminary data.</text>
</comment>